<name>A0ACC0FSY2_9ERIC</name>
<accession>A0ACC0FSY2</accession>
<reference evidence="1 2" key="1">
    <citation type="journal article" date="2022" name="Plant J.">
        <title>Chromosome-level genome of Camellia lanceoleosa provides a valuable resource for understanding genome evolution and self-incompatibility.</title>
        <authorList>
            <person name="Gong W."/>
            <person name="Xiao S."/>
            <person name="Wang L."/>
            <person name="Liao Z."/>
            <person name="Chang Y."/>
            <person name="Mo W."/>
            <person name="Hu G."/>
            <person name="Li W."/>
            <person name="Zhao G."/>
            <person name="Zhu H."/>
            <person name="Hu X."/>
            <person name="Ji K."/>
            <person name="Xiang X."/>
            <person name="Song Q."/>
            <person name="Yuan D."/>
            <person name="Jin S."/>
            <person name="Zhang L."/>
        </authorList>
    </citation>
    <scope>NUCLEOTIDE SEQUENCE [LARGE SCALE GENOMIC DNA]</scope>
    <source>
        <strain evidence="1">SQ_2022a</strain>
    </source>
</reference>
<dbReference type="Proteomes" id="UP001060215">
    <property type="component" value="Chromosome 13"/>
</dbReference>
<comment type="caution">
    <text evidence="1">The sequence shown here is derived from an EMBL/GenBank/DDBJ whole genome shotgun (WGS) entry which is preliminary data.</text>
</comment>
<evidence type="ECO:0000313" key="1">
    <source>
        <dbReference type="EMBL" id="KAI7991036.1"/>
    </source>
</evidence>
<proteinExistence type="predicted"/>
<sequence length="98" mass="11275">MASSVERQALKRRKRKRSERGRDTLFPFPVPILYPVLNLAASGQVCVFDLFNLRSDLHSPPFSDPSTERAFIARQILRRTKRKFPLFVPLLSQVPASH</sequence>
<protein>
    <submittedName>
        <fullName evidence="1">Uncharacterized protein</fullName>
    </submittedName>
</protein>
<gene>
    <name evidence="1" type="ORF">LOK49_LG12G02921</name>
</gene>
<organism evidence="1 2">
    <name type="scientific">Camellia lanceoleosa</name>
    <dbReference type="NCBI Taxonomy" id="1840588"/>
    <lineage>
        <taxon>Eukaryota</taxon>
        <taxon>Viridiplantae</taxon>
        <taxon>Streptophyta</taxon>
        <taxon>Embryophyta</taxon>
        <taxon>Tracheophyta</taxon>
        <taxon>Spermatophyta</taxon>
        <taxon>Magnoliopsida</taxon>
        <taxon>eudicotyledons</taxon>
        <taxon>Gunneridae</taxon>
        <taxon>Pentapetalae</taxon>
        <taxon>asterids</taxon>
        <taxon>Ericales</taxon>
        <taxon>Theaceae</taxon>
        <taxon>Camellia</taxon>
    </lineage>
</organism>
<evidence type="ECO:0000313" key="2">
    <source>
        <dbReference type="Proteomes" id="UP001060215"/>
    </source>
</evidence>
<dbReference type="EMBL" id="CM045770">
    <property type="protein sequence ID" value="KAI7991036.1"/>
    <property type="molecule type" value="Genomic_DNA"/>
</dbReference>
<keyword evidence="2" id="KW-1185">Reference proteome</keyword>